<dbReference type="Proteomes" id="UP000515789">
    <property type="component" value="Chromosome"/>
</dbReference>
<keyword evidence="2" id="KW-0813">Transport</keyword>
<dbReference type="GO" id="GO:0005886">
    <property type="term" value="C:plasma membrane"/>
    <property type="evidence" value="ECO:0007669"/>
    <property type="project" value="UniProtKB-SubCell"/>
</dbReference>
<dbReference type="InterPro" id="IPR001991">
    <property type="entry name" value="Na-dicarboxylate_symporter"/>
</dbReference>
<dbReference type="Pfam" id="PF00375">
    <property type="entry name" value="SDF"/>
    <property type="match status" value="1"/>
</dbReference>
<feature type="transmembrane region" description="Helical" evidence="8">
    <location>
        <begin position="219"/>
        <end position="242"/>
    </location>
</feature>
<gene>
    <name evidence="9" type="ORF">E5259_21325</name>
</gene>
<evidence type="ECO:0000256" key="5">
    <source>
        <dbReference type="ARBA" id="ARBA00022847"/>
    </source>
</evidence>
<feature type="transmembrane region" description="Helical" evidence="8">
    <location>
        <begin position="82"/>
        <end position="104"/>
    </location>
</feature>
<dbReference type="GO" id="GO:0015293">
    <property type="term" value="F:symporter activity"/>
    <property type="evidence" value="ECO:0007669"/>
    <property type="project" value="UniProtKB-KW"/>
</dbReference>
<dbReference type="GO" id="GO:0046942">
    <property type="term" value="P:carboxylic acid transport"/>
    <property type="evidence" value="ECO:0007669"/>
    <property type="project" value="UniProtKB-ARBA"/>
</dbReference>
<dbReference type="SUPFAM" id="SSF118215">
    <property type="entry name" value="Proton glutamate symport protein"/>
    <property type="match status" value="1"/>
</dbReference>
<dbReference type="InterPro" id="IPR018107">
    <property type="entry name" value="Na-dicarboxylate_symporter_CS"/>
</dbReference>
<evidence type="ECO:0000313" key="9">
    <source>
        <dbReference type="EMBL" id="QMW79928.1"/>
    </source>
</evidence>
<dbReference type="Gene3D" id="1.10.3860.10">
    <property type="entry name" value="Sodium:dicarboxylate symporter"/>
    <property type="match status" value="1"/>
</dbReference>
<organism evidence="9 10">
    <name type="scientific">Blautia producta</name>
    <dbReference type="NCBI Taxonomy" id="33035"/>
    <lineage>
        <taxon>Bacteria</taxon>
        <taxon>Bacillati</taxon>
        <taxon>Bacillota</taxon>
        <taxon>Clostridia</taxon>
        <taxon>Lachnospirales</taxon>
        <taxon>Lachnospiraceae</taxon>
        <taxon>Blautia</taxon>
    </lineage>
</organism>
<dbReference type="PRINTS" id="PR00173">
    <property type="entry name" value="EDTRNSPORT"/>
</dbReference>
<dbReference type="EMBL" id="CP039126">
    <property type="protein sequence ID" value="QMW79928.1"/>
    <property type="molecule type" value="Genomic_DNA"/>
</dbReference>
<dbReference type="PANTHER" id="PTHR42865:SF7">
    <property type="entry name" value="PROTON_GLUTAMATE-ASPARTATE SYMPORTER"/>
    <property type="match status" value="1"/>
</dbReference>
<evidence type="ECO:0000256" key="4">
    <source>
        <dbReference type="ARBA" id="ARBA00022692"/>
    </source>
</evidence>
<evidence type="ECO:0000256" key="2">
    <source>
        <dbReference type="ARBA" id="ARBA00022448"/>
    </source>
</evidence>
<feature type="transmembrane region" description="Helical" evidence="8">
    <location>
        <begin position="306"/>
        <end position="326"/>
    </location>
</feature>
<sequence length="408" mass="43455">MEVETMKTLKKIPMFGRIIIGFAVGIILGLIFREKAAVLEPVGSLFMRMLKMLILPLVFSAIVSGLTSIPDMKKIYRMAVKAFILFIVMTALAILTGMVFGNLFKPGVGASIVMPVTESVETTDVSFISTILNMFPTNIFEALSTDNMLQVIVFAFFFGICIVLCGEKAGPVKVFFDRVAQVMYKMTDVVIGFAPIGVCGIMADMIGKYGLSTLLPLGKFIIVLHIALIVFIFGIQGLLVFLGVRMSPLKFYKGIIGGISMALATDSSAAALPVTIKELQNNLGVSEAVASFIMSVGTNVSKSGSALYQGMTVIFIAQVAGVALTLPQQLTVFVTALLASLGTAGVPSASIVMLTMTLGCVNLPLEGVALMTGIDRIIGGQRTTPNVITNAAVAAIVEKQEKKVVQKR</sequence>
<evidence type="ECO:0000313" key="10">
    <source>
        <dbReference type="Proteomes" id="UP000515789"/>
    </source>
</evidence>
<dbReference type="InterPro" id="IPR036458">
    <property type="entry name" value="Na:dicarbo_symporter_sf"/>
</dbReference>
<keyword evidence="6 8" id="KW-1133">Transmembrane helix</keyword>
<keyword evidence="4 8" id="KW-0812">Transmembrane</keyword>
<evidence type="ECO:0000256" key="8">
    <source>
        <dbReference type="SAM" id="Phobius"/>
    </source>
</evidence>
<comment type="subcellular location">
    <subcellularLocation>
        <location evidence="1">Cell membrane</location>
        <topology evidence="1">Multi-pass membrane protein</topology>
    </subcellularLocation>
</comment>
<evidence type="ECO:0000256" key="6">
    <source>
        <dbReference type="ARBA" id="ARBA00022989"/>
    </source>
</evidence>
<dbReference type="PROSITE" id="PS00713">
    <property type="entry name" value="NA_DICARBOXYL_SYMP_1"/>
    <property type="match status" value="1"/>
</dbReference>
<feature type="transmembrane region" description="Helical" evidence="8">
    <location>
        <begin position="148"/>
        <end position="166"/>
    </location>
</feature>
<evidence type="ECO:0000256" key="1">
    <source>
        <dbReference type="ARBA" id="ARBA00004651"/>
    </source>
</evidence>
<feature type="transmembrane region" description="Helical" evidence="8">
    <location>
        <begin position="333"/>
        <end position="356"/>
    </location>
</feature>
<protein>
    <submittedName>
        <fullName evidence="9">Dicarboxylate/amino acid:cation symporter</fullName>
    </submittedName>
</protein>
<accession>A0A7G5MZ85</accession>
<reference evidence="9 10" key="1">
    <citation type="submission" date="2019-04" db="EMBL/GenBank/DDBJ databases">
        <authorList>
            <person name="Schori C."/>
            <person name="Ahrens C."/>
        </authorList>
    </citation>
    <scope>NUCLEOTIDE SEQUENCE [LARGE SCALE GENOMIC DNA]</scope>
    <source>
        <strain evidence="9 10">DSM 2950</strain>
    </source>
</reference>
<feature type="transmembrane region" description="Helical" evidence="8">
    <location>
        <begin position="187"/>
        <end position="207"/>
    </location>
</feature>
<evidence type="ECO:0000256" key="7">
    <source>
        <dbReference type="ARBA" id="ARBA00023136"/>
    </source>
</evidence>
<feature type="transmembrane region" description="Helical" evidence="8">
    <location>
        <begin position="52"/>
        <end position="70"/>
    </location>
</feature>
<dbReference type="PANTHER" id="PTHR42865">
    <property type="entry name" value="PROTON/GLUTAMATE-ASPARTATE SYMPORTER"/>
    <property type="match status" value="1"/>
</dbReference>
<evidence type="ECO:0000256" key="3">
    <source>
        <dbReference type="ARBA" id="ARBA00022475"/>
    </source>
</evidence>
<feature type="transmembrane region" description="Helical" evidence="8">
    <location>
        <begin position="12"/>
        <end position="32"/>
    </location>
</feature>
<keyword evidence="3" id="KW-1003">Cell membrane</keyword>
<proteinExistence type="predicted"/>
<keyword evidence="7 8" id="KW-0472">Membrane</keyword>
<keyword evidence="5" id="KW-0769">Symport</keyword>
<name>A0A7G5MZ85_9FIRM</name>
<dbReference type="AlphaFoldDB" id="A0A7G5MZ85"/>